<dbReference type="Gene3D" id="1.10.8.280">
    <property type="entry name" value="ABC transporter ATPase domain-like"/>
    <property type="match status" value="1"/>
</dbReference>
<evidence type="ECO:0000256" key="1">
    <source>
        <dbReference type="ARBA" id="ARBA00004496"/>
    </source>
</evidence>
<feature type="compositionally biased region" description="Basic and acidic residues" evidence="17">
    <location>
        <begin position="323"/>
        <end position="351"/>
    </location>
</feature>
<dbReference type="Pfam" id="PF17755">
    <property type="entry name" value="UvrA_DNA-bind"/>
    <property type="match status" value="1"/>
</dbReference>
<gene>
    <name evidence="19" type="primary">uvrA2</name>
    <name evidence="19" type="ORF">HMPREF0298_0968</name>
</gene>
<reference evidence="19" key="1">
    <citation type="submission" date="2009-01" db="EMBL/GenBank/DDBJ databases">
        <authorList>
            <person name="Qin X."/>
            <person name="Bachman B."/>
            <person name="Battles P."/>
            <person name="Bell A."/>
            <person name="Bess C."/>
            <person name="Bickham C."/>
            <person name="Chaboub L."/>
            <person name="Chen D."/>
            <person name="Coyle M."/>
            <person name="Deiros D.R."/>
            <person name="Dinh H."/>
            <person name="Forbes L."/>
            <person name="Fowler G."/>
            <person name="Francisco L."/>
            <person name="Fu Q."/>
            <person name="Gubbala S."/>
            <person name="Hale W."/>
            <person name="Han Y."/>
            <person name="Hemphill L."/>
            <person name="Highlander S.K."/>
            <person name="Hirani K."/>
            <person name="Hogues M."/>
            <person name="Jackson L."/>
            <person name="Jakkamsetti A."/>
            <person name="Javaid M."/>
            <person name="Jiang H."/>
            <person name="Korchina V."/>
            <person name="Kovar C."/>
            <person name="Lara F."/>
            <person name="Lee S."/>
            <person name="Mata R."/>
            <person name="Mathew T."/>
            <person name="Moen C."/>
            <person name="Morales K."/>
            <person name="Munidasa M."/>
            <person name="Nazareth L."/>
            <person name="Ngo R."/>
            <person name="Nguyen L."/>
            <person name="Okwuonu G."/>
            <person name="Ongeri F."/>
            <person name="Patil S."/>
            <person name="Petrosino J."/>
            <person name="Pham C."/>
            <person name="Pham P."/>
            <person name="Pu L.-L."/>
            <person name="Puazo M."/>
            <person name="Raj R."/>
            <person name="Reid J."/>
            <person name="Rouhana J."/>
            <person name="Saada N."/>
            <person name="Shang Y."/>
            <person name="Simmons D."/>
            <person name="Thornton R."/>
            <person name="Warren J."/>
            <person name="Weissenberger G."/>
            <person name="Zhang J."/>
            <person name="Zhang L."/>
            <person name="Zhou C."/>
            <person name="Zhu D."/>
            <person name="Muzny D."/>
            <person name="Worley K."/>
            <person name="Gibbs R."/>
        </authorList>
    </citation>
    <scope>NUCLEOTIDE SEQUENCE [LARGE SCALE GENOMIC DNA]</scope>
    <source>
        <strain evidence="19">DSM 44291</strain>
    </source>
</reference>
<dbReference type="eggNOG" id="COG0178">
    <property type="taxonomic scope" value="Bacteria"/>
</dbReference>
<keyword evidence="8" id="KW-0863">Zinc-finger</keyword>
<dbReference type="Proteomes" id="UP000006196">
    <property type="component" value="Unassembled WGS sequence"/>
</dbReference>
<keyword evidence="13" id="KW-0234">DNA repair</keyword>
<dbReference type="Gene3D" id="3.40.50.300">
    <property type="entry name" value="P-loop containing nucleotide triphosphate hydrolases"/>
    <property type="match status" value="1"/>
</dbReference>
<evidence type="ECO:0000256" key="15">
    <source>
        <dbReference type="ARBA" id="ARBA00039316"/>
    </source>
</evidence>
<evidence type="ECO:0000259" key="18">
    <source>
        <dbReference type="Pfam" id="PF17755"/>
    </source>
</evidence>
<evidence type="ECO:0000313" key="19">
    <source>
        <dbReference type="EMBL" id="EEI17232.1"/>
    </source>
</evidence>
<evidence type="ECO:0000256" key="5">
    <source>
        <dbReference type="ARBA" id="ARBA00022741"/>
    </source>
</evidence>
<dbReference type="PANTHER" id="PTHR43152:SF1">
    <property type="entry name" value="UVRA PROTEIN"/>
    <property type="match status" value="1"/>
</dbReference>
<proteinExistence type="inferred from homology"/>
<dbReference type="STRING" id="525263.HMPREF0298_0968"/>
<evidence type="ECO:0000256" key="4">
    <source>
        <dbReference type="ARBA" id="ARBA00022737"/>
    </source>
</evidence>
<keyword evidence="5" id="KW-0547">Nucleotide-binding</keyword>
<keyword evidence="10" id="KW-0067">ATP-binding</keyword>
<comment type="subcellular location">
    <subcellularLocation>
        <location evidence="1">Cytoplasm</location>
    </subcellularLocation>
</comment>
<keyword evidence="4" id="KW-0677">Repeat</keyword>
<dbReference type="EMBL" id="ACHJ01000096">
    <property type="protein sequence ID" value="EEI17232.1"/>
    <property type="molecule type" value="Genomic_DNA"/>
</dbReference>
<dbReference type="GO" id="GO:0005737">
    <property type="term" value="C:cytoplasm"/>
    <property type="evidence" value="ECO:0007669"/>
    <property type="project" value="UniProtKB-SubCell"/>
</dbReference>
<evidence type="ECO:0000256" key="16">
    <source>
        <dbReference type="ARBA" id="ARBA00042156"/>
    </source>
</evidence>
<evidence type="ECO:0000256" key="14">
    <source>
        <dbReference type="ARBA" id="ARBA00038000"/>
    </source>
</evidence>
<dbReference type="GO" id="GO:0008270">
    <property type="term" value="F:zinc ion binding"/>
    <property type="evidence" value="ECO:0007669"/>
    <property type="project" value="UniProtKB-KW"/>
</dbReference>
<organism evidence="19 20">
    <name type="scientific">Corynebacterium lipophiloflavum (strain ATCC 700352 / DSM 44291 / CCUG 37336 / JCM 10383 / DMMZ 1944)</name>
    <dbReference type="NCBI Taxonomy" id="525263"/>
    <lineage>
        <taxon>Bacteria</taxon>
        <taxon>Bacillati</taxon>
        <taxon>Actinomycetota</taxon>
        <taxon>Actinomycetes</taxon>
        <taxon>Mycobacteriales</taxon>
        <taxon>Corynebacteriaceae</taxon>
        <taxon>Corynebacterium</taxon>
    </lineage>
</organism>
<evidence type="ECO:0000256" key="12">
    <source>
        <dbReference type="ARBA" id="ARBA00023125"/>
    </source>
</evidence>
<comment type="similarity">
    <text evidence="14">Belongs to the ABC transporter superfamily. UvrA family.</text>
</comment>
<keyword evidence="3" id="KW-0479">Metal-binding</keyword>
<keyword evidence="6" id="KW-0227">DNA damage</keyword>
<evidence type="ECO:0000256" key="3">
    <source>
        <dbReference type="ARBA" id="ARBA00022723"/>
    </source>
</evidence>
<evidence type="ECO:0000256" key="8">
    <source>
        <dbReference type="ARBA" id="ARBA00022771"/>
    </source>
</evidence>
<evidence type="ECO:0000256" key="9">
    <source>
        <dbReference type="ARBA" id="ARBA00022833"/>
    </source>
</evidence>
<evidence type="ECO:0000256" key="11">
    <source>
        <dbReference type="ARBA" id="ARBA00022881"/>
    </source>
</evidence>
<comment type="caution">
    <text evidence="19">The sequence shown here is derived from an EMBL/GenBank/DDBJ whole genome shotgun (WGS) entry which is preliminary data.</text>
</comment>
<keyword evidence="2" id="KW-0963">Cytoplasm</keyword>
<feature type="region of interest" description="Disordered" evidence="17">
    <location>
        <begin position="1"/>
        <end position="22"/>
    </location>
</feature>
<protein>
    <recommendedName>
        <fullName evidence="15">UvrABC system protein A</fullName>
    </recommendedName>
    <alternativeName>
        <fullName evidence="16">Excinuclease ABC subunit A</fullName>
    </alternativeName>
</protein>
<sequence length="382" mass="42336">MDPKVGNIEGLPPTVALEQSKTSGGARSIVGTFSTLSSSVRLLYSRCGDYAEGVRERNGGRLDSDAFSPNTTAGMCPKCQGTGVVHRPVESTMVPDPSKSINEGAIAAWPGAWAGKNFLAILDALDVNLDSPWQDLDQKDRDWILFTDERPMVTISPVRGADQIRKTYKGTWKSVANCLTDTLHETHSDALRRRVLSYMNQSTCDMCDGRRLTPDALLVTYASLPIDALTALPMDELLAILDERFDPEPKEGEDARDEAERLLLSQLVSTLRTVVELGIEHLSLDRPAAQRHLAHPDRRTGHLRHPRPLASGCRLPPRAGHVHRGDGRVRIRQVDADHRDAAHRAATDQRGHQGQRRGAGVGEGRRRPCRREDRFGHRRRGR</sequence>
<feature type="domain" description="UvrA DNA-binding" evidence="18">
    <location>
        <begin position="92"/>
        <end position="194"/>
    </location>
</feature>
<name>C0XR98_CORLD</name>
<evidence type="ECO:0000256" key="7">
    <source>
        <dbReference type="ARBA" id="ARBA00022769"/>
    </source>
</evidence>
<dbReference type="GO" id="GO:0004518">
    <property type="term" value="F:nuclease activity"/>
    <property type="evidence" value="ECO:0007669"/>
    <property type="project" value="UniProtKB-KW"/>
</dbReference>
<keyword evidence="11" id="KW-0267">Excision nuclease</keyword>
<dbReference type="GO" id="GO:0005524">
    <property type="term" value="F:ATP binding"/>
    <property type="evidence" value="ECO:0007669"/>
    <property type="project" value="UniProtKB-KW"/>
</dbReference>
<dbReference type="AlphaFoldDB" id="C0XR98"/>
<dbReference type="InterPro" id="IPR027417">
    <property type="entry name" value="P-loop_NTPase"/>
</dbReference>
<dbReference type="GO" id="GO:0006281">
    <property type="term" value="P:DNA repair"/>
    <property type="evidence" value="ECO:0007669"/>
    <property type="project" value="UniProtKB-KW"/>
</dbReference>
<evidence type="ECO:0000313" key="20">
    <source>
        <dbReference type="Proteomes" id="UP000006196"/>
    </source>
</evidence>
<keyword evidence="7" id="KW-0228">DNA excision</keyword>
<dbReference type="PANTHER" id="PTHR43152">
    <property type="entry name" value="UVRABC SYSTEM PROTEIN A"/>
    <property type="match status" value="1"/>
</dbReference>
<evidence type="ECO:0000256" key="17">
    <source>
        <dbReference type="SAM" id="MobiDB-lite"/>
    </source>
</evidence>
<dbReference type="InterPro" id="IPR041552">
    <property type="entry name" value="UvrA_DNA-bd"/>
</dbReference>
<evidence type="ECO:0000256" key="2">
    <source>
        <dbReference type="ARBA" id="ARBA00022490"/>
    </source>
</evidence>
<evidence type="ECO:0000256" key="13">
    <source>
        <dbReference type="ARBA" id="ARBA00023204"/>
    </source>
</evidence>
<dbReference type="HOGENOM" id="CLU_723025_0_0_11"/>
<evidence type="ECO:0000256" key="10">
    <source>
        <dbReference type="ARBA" id="ARBA00022840"/>
    </source>
</evidence>
<keyword evidence="20" id="KW-1185">Reference proteome</keyword>
<keyword evidence="9" id="KW-0862">Zinc</keyword>
<feature type="compositionally biased region" description="Basic and acidic residues" evidence="17">
    <location>
        <begin position="363"/>
        <end position="375"/>
    </location>
</feature>
<keyword evidence="12" id="KW-0238">DNA-binding</keyword>
<feature type="region of interest" description="Disordered" evidence="17">
    <location>
        <begin position="294"/>
        <end position="382"/>
    </location>
</feature>
<evidence type="ECO:0000256" key="6">
    <source>
        <dbReference type="ARBA" id="ARBA00022763"/>
    </source>
</evidence>
<accession>C0XR98</accession>
<dbReference type="Gene3D" id="1.20.1580.10">
    <property type="entry name" value="ABC transporter ATPase like domain"/>
    <property type="match status" value="1"/>
</dbReference>
<dbReference type="GO" id="GO:0003677">
    <property type="term" value="F:DNA binding"/>
    <property type="evidence" value="ECO:0007669"/>
    <property type="project" value="UniProtKB-KW"/>
</dbReference>